<dbReference type="RefSeq" id="WP_115534685.1">
    <property type="nucleotide sequence ID" value="NZ_QRGA01000009.1"/>
</dbReference>
<evidence type="ECO:0000256" key="3">
    <source>
        <dbReference type="ARBA" id="ARBA00022490"/>
    </source>
</evidence>
<keyword evidence="5" id="KW-0175">Coiled coil</keyword>
<feature type="compositionally biased region" description="Polar residues" evidence="6">
    <location>
        <begin position="110"/>
        <end position="125"/>
    </location>
</feature>
<comment type="subcellular location">
    <subcellularLocation>
        <location evidence="1">Cytoplasm</location>
        <location evidence="1">Nucleoid</location>
    </subcellularLocation>
</comment>
<feature type="coiled-coil region" evidence="5">
    <location>
        <begin position="4"/>
        <end position="31"/>
    </location>
</feature>
<dbReference type="GO" id="GO:0003677">
    <property type="term" value="F:DNA binding"/>
    <property type="evidence" value="ECO:0007669"/>
    <property type="project" value="UniProtKB-KW"/>
</dbReference>
<proteinExistence type="inferred from homology"/>
<accession>A0A3D8JWR2</accession>
<evidence type="ECO:0000259" key="7">
    <source>
        <dbReference type="SMART" id="SM00528"/>
    </source>
</evidence>
<keyword evidence="3" id="KW-0963">Cytoplasm</keyword>
<dbReference type="Gene3D" id="4.10.430.30">
    <property type="match status" value="2"/>
</dbReference>
<comment type="similarity">
    <text evidence="2">Belongs to the histone-like protein H-NS family.</text>
</comment>
<keyword evidence="9" id="KW-1185">Reference proteome</keyword>
<dbReference type="GO" id="GO:0009295">
    <property type="term" value="C:nucleoid"/>
    <property type="evidence" value="ECO:0007669"/>
    <property type="project" value="UniProtKB-SubCell"/>
</dbReference>
<protein>
    <submittedName>
        <fullName evidence="8">H-NS histone family protein</fullName>
    </submittedName>
</protein>
<evidence type="ECO:0000256" key="6">
    <source>
        <dbReference type="SAM" id="MobiDB-lite"/>
    </source>
</evidence>
<keyword evidence="4" id="KW-0238">DNA-binding</keyword>
<evidence type="ECO:0000256" key="1">
    <source>
        <dbReference type="ARBA" id="ARBA00004453"/>
    </source>
</evidence>
<dbReference type="PANTHER" id="PTHR38097">
    <property type="match status" value="1"/>
</dbReference>
<organism evidence="8 9">
    <name type="scientific">Trinickia dinghuensis</name>
    <dbReference type="NCBI Taxonomy" id="2291023"/>
    <lineage>
        <taxon>Bacteria</taxon>
        <taxon>Pseudomonadati</taxon>
        <taxon>Pseudomonadota</taxon>
        <taxon>Betaproteobacteria</taxon>
        <taxon>Burkholderiales</taxon>
        <taxon>Burkholderiaceae</taxon>
        <taxon>Trinickia</taxon>
    </lineage>
</organism>
<evidence type="ECO:0000256" key="2">
    <source>
        <dbReference type="ARBA" id="ARBA00010610"/>
    </source>
</evidence>
<dbReference type="PANTHER" id="PTHR38097:SF2">
    <property type="entry name" value="DNA-BINDING PROTEIN STPA"/>
    <property type="match status" value="1"/>
</dbReference>
<evidence type="ECO:0000256" key="5">
    <source>
        <dbReference type="SAM" id="Coils"/>
    </source>
</evidence>
<dbReference type="Proteomes" id="UP000256838">
    <property type="component" value="Unassembled WGS sequence"/>
</dbReference>
<comment type="caution">
    <text evidence="8">The sequence shown here is derived from an EMBL/GenBank/DDBJ whole genome shotgun (WGS) entry which is preliminary data.</text>
</comment>
<feature type="domain" description="DNA-binding protein H-NS-like C-terminal" evidence="7">
    <location>
        <begin position="64"/>
        <end position="105"/>
    </location>
</feature>
<evidence type="ECO:0000313" key="8">
    <source>
        <dbReference type="EMBL" id="RDU97499.1"/>
    </source>
</evidence>
<reference evidence="8 9" key="1">
    <citation type="submission" date="2018-08" db="EMBL/GenBank/DDBJ databases">
        <title>Paraburkholderia sp. DHOM06 isolated from forest soil.</title>
        <authorList>
            <person name="Gao Z.-H."/>
            <person name="Qiu L.-H."/>
        </authorList>
    </citation>
    <scope>NUCLEOTIDE SEQUENCE [LARGE SCALE GENOMIC DNA]</scope>
    <source>
        <strain evidence="8 9">DHOM06</strain>
    </source>
</reference>
<dbReference type="OrthoDB" id="5297879at2"/>
<dbReference type="Pfam" id="PF00816">
    <property type="entry name" value="Histone_HNS"/>
    <property type="match status" value="2"/>
</dbReference>
<feature type="domain" description="DNA-binding protein H-NS-like C-terminal" evidence="7">
    <location>
        <begin position="127"/>
        <end position="167"/>
    </location>
</feature>
<feature type="region of interest" description="Disordered" evidence="6">
    <location>
        <begin position="105"/>
        <end position="149"/>
    </location>
</feature>
<dbReference type="SMART" id="SM00528">
    <property type="entry name" value="HNS"/>
    <property type="match status" value="2"/>
</dbReference>
<name>A0A3D8JWR2_9BURK</name>
<dbReference type="AlphaFoldDB" id="A0A3D8JWR2"/>
<gene>
    <name evidence="8" type="ORF">DWV00_16550</name>
</gene>
<sequence length="171" mass="17971">MPTLESIQTKIKRLQEQAETLKARQATATLDRIVGLMKKSGVTVADIEAYVGGKKGGAKAGRKAVARTAAAAVKYQNPKTGATWSGRGRAPAWIASAKNRDRFLVDGGAVSSSPAPSTKSGTKRSGNYVKGQQPAKYADPKSGATWSGRGRAPAWLAAAKDRTKFLIEGQA</sequence>
<dbReference type="InterPro" id="IPR027444">
    <property type="entry name" value="H-NS_C_dom"/>
</dbReference>
<evidence type="ECO:0000256" key="4">
    <source>
        <dbReference type="ARBA" id="ARBA00023125"/>
    </source>
</evidence>
<dbReference type="SUPFAM" id="SSF81273">
    <property type="entry name" value="H-NS histone-like proteins"/>
    <property type="match status" value="2"/>
</dbReference>
<dbReference type="EMBL" id="QRGA01000009">
    <property type="protein sequence ID" value="RDU97499.1"/>
    <property type="molecule type" value="Genomic_DNA"/>
</dbReference>
<evidence type="ECO:0000313" key="9">
    <source>
        <dbReference type="Proteomes" id="UP000256838"/>
    </source>
</evidence>